<accession>A0A2A2M9H4</accession>
<dbReference type="GO" id="GO:0005886">
    <property type="term" value="C:plasma membrane"/>
    <property type="evidence" value="ECO:0007669"/>
    <property type="project" value="TreeGrafter"/>
</dbReference>
<feature type="binding site" evidence="12">
    <location>
        <position position="176"/>
    </location>
    <ligand>
        <name>CoA</name>
        <dbReference type="ChEBI" id="CHEBI:57287"/>
    </ligand>
</feature>
<feature type="binding site" evidence="12">
    <location>
        <position position="71"/>
    </location>
    <ligand>
        <name>CoA</name>
        <dbReference type="ChEBI" id="CHEBI:57287"/>
    </ligand>
</feature>
<comment type="pathway">
    <text evidence="2">Siderophore biosynthesis; enterobactin biosynthesis.</text>
</comment>
<dbReference type="OrthoDB" id="8210607at2"/>
<dbReference type="GO" id="GO:0008897">
    <property type="term" value="F:holo-[acyl-carrier-protein] synthase activity"/>
    <property type="evidence" value="ECO:0007669"/>
    <property type="project" value="InterPro"/>
</dbReference>
<dbReference type="Pfam" id="PF17837">
    <property type="entry name" value="4PPT_N"/>
    <property type="match status" value="1"/>
</dbReference>
<reference evidence="16 17" key="1">
    <citation type="submission" date="2017-08" db="EMBL/GenBank/DDBJ databases">
        <title>Draft Genome Sequence of Hafnia alvei CITHA-6 Isolated from Raw Bovine Milk.</title>
        <authorList>
            <person name="Culligan E.P."/>
            <person name="Mcsweeney A."/>
            <person name="O'Doherty C."/>
            <person name="Gleeson E."/>
            <person name="O'Riordan D."/>
            <person name="Sleator R.D."/>
        </authorList>
    </citation>
    <scope>NUCLEOTIDE SEQUENCE [LARGE SCALE GENOMIC DNA]</scope>
    <source>
        <strain evidence="16 17">CITHA-6</strain>
    </source>
</reference>
<dbReference type="InterPro" id="IPR041354">
    <property type="entry name" value="4PPT_N"/>
</dbReference>
<dbReference type="SUPFAM" id="SSF56214">
    <property type="entry name" value="4'-phosphopantetheinyl transferase"/>
    <property type="match status" value="1"/>
</dbReference>
<keyword evidence="17" id="KW-1185">Reference proteome</keyword>
<dbReference type="EMBL" id="NQMS01000007">
    <property type="protein sequence ID" value="PAV95409.1"/>
    <property type="molecule type" value="Genomic_DNA"/>
</dbReference>
<comment type="catalytic activity">
    <reaction evidence="11">
        <text>apo-[peptidyl-carrier protein] + CoA = holo-[peptidyl-carrier protein] + adenosine 3',5'-bisphosphate + H(+)</text>
        <dbReference type="Rhea" id="RHEA:46228"/>
        <dbReference type="Rhea" id="RHEA-COMP:11479"/>
        <dbReference type="Rhea" id="RHEA-COMP:11480"/>
        <dbReference type="ChEBI" id="CHEBI:15378"/>
        <dbReference type="ChEBI" id="CHEBI:29999"/>
        <dbReference type="ChEBI" id="CHEBI:57287"/>
        <dbReference type="ChEBI" id="CHEBI:58343"/>
        <dbReference type="ChEBI" id="CHEBI:64479"/>
    </reaction>
</comment>
<keyword evidence="6 16" id="KW-0808">Transferase</keyword>
<keyword evidence="13" id="KW-0479">Metal-binding</keyword>
<evidence type="ECO:0000256" key="2">
    <source>
        <dbReference type="ARBA" id="ARBA00004993"/>
    </source>
</evidence>
<evidence type="ECO:0000259" key="15">
    <source>
        <dbReference type="Pfam" id="PF17837"/>
    </source>
</evidence>
<feature type="binding site" evidence="12">
    <location>
        <position position="63"/>
    </location>
    <ligand>
        <name>CoA</name>
        <dbReference type="ChEBI" id="CHEBI:57287"/>
    </ligand>
</feature>
<feature type="domain" description="4'-phosphopantetheinyl transferase N-terminal" evidence="15">
    <location>
        <begin position="56"/>
        <end position="117"/>
    </location>
</feature>
<dbReference type="Proteomes" id="UP000218796">
    <property type="component" value="Unassembled WGS sequence"/>
</dbReference>
<evidence type="ECO:0000313" key="16">
    <source>
        <dbReference type="EMBL" id="PAV95409.1"/>
    </source>
</evidence>
<evidence type="ECO:0000256" key="9">
    <source>
        <dbReference type="ARBA" id="ARBA00031996"/>
    </source>
</evidence>
<name>A0A2A2M9H4_9GAMM</name>
<keyword evidence="13" id="KW-0460">Magnesium</keyword>
<feature type="binding site" evidence="12">
    <location>
        <begin position="106"/>
        <end position="107"/>
    </location>
    <ligand>
        <name>CoA</name>
        <dbReference type="ChEBI" id="CHEBI:57287"/>
    </ligand>
</feature>
<feature type="binding site" evidence="12">
    <location>
        <position position="172"/>
    </location>
    <ligand>
        <name>CoA</name>
        <dbReference type="ChEBI" id="CHEBI:57287"/>
    </ligand>
</feature>
<feature type="domain" description="4'-phosphopantetheinyl transferase" evidence="14">
    <location>
        <begin position="125"/>
        <end position="213"/>
    </location>
</feature>
<dbReference type="InterPro" id="IPR003542">
    <property type="entry name" value="Enbac_synth_compD-like"/>
</dbReference>
<dbReference type="PANTHER" id="PTHR38096">
    <property type="entry name" value="ENTEROBACTIN SYNTHASE COMPONENT D"/>
    <property type="match status" value="1"/>
</dbReference>
<proteinExistence type="inferred from homology"/>
<protein>
    <recommendedName>
        <fullName evidence="5">Enterobactin synthase component D</fullName>
    </recommendedName>
    <alternativeName>
        <fullName evidence="8">4'-phosphopantetheinyl transferase EntD</fullName>
    </alternativeName>
    <alternativeName>
        <fullName evidence="9">Enterochelin synthase D</fullName>
    </alternativeName>
</protein>
<dbReference type="AlphaFoldDB" id="A0A2A2M9H4"/>
<evidence type="ECO:0000256" key="13">
    <source>
        <dbReference type="PIRSR" id="PIRSR603542-2"/>
    </source>
</evidence>
<dbReference type="GO" id="GO:0009239">
    <property type="term" value="P:enterobactin biosynthetic process"/>
    <property type="evidence" value="ECO:0007669"/>
    <property type="project" value="UniProtKB-UniPathway"/>
</dbReference>
<evidence type="ECO:0000256" key="6">
    <source>
        <dbReference type="ARBA" id="ARBA00022679"/>
    </source>
</evidence>
<gene>
    <name evidence="16" type="ORF">CJD50_15940</name>
</gene>
<feature type="binding site" evidence="12">
    <location>
        <position position="128"/>
    </location>
    <ligand>
        <name>CoA</name>
        <dbReference type="ChEBI" id="CHEBI:57287"/>
    </ligand>
</feature>
<evidence type="ECO:0000256" key="1">
    <source>
        <dbReference type="ARBA" id="ARBA00003937"/>
    </source>
</evidence>
<dbReference type="Pfam" id="PF01648">
    <property type="entry name" value="ACPS"/>
    <property type="match status" value="1"/>
</dbReference>
<evidence type="ECO:0000256" key="8">
    <source>
        <dbReference type="ARBA" id="ARBA00029894"/>
    </source>
</evidence>
<organism evidence="16 17">
    <name type="scientific">Hafnia paralvei</name>
    <dbReference type="NCBI Taxonomy" id="546367"/>
    <lineage>
        <taxon>Bacteria</taxon>
        <taxon>Pseudomonadati</taxon>
        <taxon>Pseudomonadota</taxon>
        <taxon>Gammaproteobacteria</taxon>
        <taxon>Enterobacterales</taxon>
        <taxon>Hafniaceae</taxon>
        <taxon>Hafnia</taxon>
    </lineage>
</organism>
<evidence type="ECO:0000256" key="4">
    <source>
        <dbReference type="ARBA" id="ARBA00011503"/>
    </source>
</evidence>
<comment type="cofactor">
    <cofactor evidence="13">
        <name>Mg(2+)</name>
        <dbReference type="ChEBI" id="CHEBI:18420"/>
    </cofactor>
</comment>
<evidence type="ECO:0000256" key="5">
    <source>
        <dbReference type="ARBA" id="ARBA00019087"/>
    </source>
</evidence>
<dbReference type="InterPro" id="IPR008278">
    <property type="entry name" value="4-PPantetheinyl_Trfase_dom"/>
</dbReference>
<comment type="caution">
    <text evidence="16">The sequence shown here is derived from an EMBL/GenBank/DDBJ whole genome shotgun (WGS) entry which is preliminary data.</text>
</comment>
<evidence type="ECO:0000256" key="10">
    <source>
        <dbReference type="ARBA" id="ARBA00049176"/>
    </source>
</evidence>
<comment type="catalytic activity">
    <reaction evidence="10">
        <text>apo-[aryl-carrier protein] + CoA = holo-[aryl-carrier protein] + adenosine 3',5'-bisphosphate + H(+)</text>
        <dbReference type="Rhea" id="RHEA:48404"/>
        <dbReference type="Rhea" id="RHEA-COMP:15903"/>
        <dbReference type="Rhea" id="RHEA-COMP:17557"/>
        <dbReference type="ChEBI" id="CHEBI:15378"/>
        <dbReference type="ChEBI" id="CHEBI:29999"/>
        <dbReference type="ChEBI" id="CHEBI:57287"/>
        <dbReference type="ChEBI" id="CHEBI:58343"/>
        <dbReference type="ChEBI" id="CHEBI:64479"/>
    </reaction>
</comment>
<feature type="binding site" evidence="13">
    <location>
        <position position="129"/>
    </location>
    <ligand>
        <name>Mg(2+)</name>
        <dbReference type="ChEBI" id="CHEBI:18420"/>
    </ligand>
</feature>
<comment type="function">
    <text evidence="1">Involved in the biosynthesis of the siderophore enterobactin (enterochelin), which is a macrocyclic trimeric lactone of N-(2,3-dihydroxybenzoyl)-serine. The serine trilactone serves as a scaffolding for the three catechol functionalities that provide hexadentate coordination for the tightly ligated iron(2+) atoms. Plays an essential role in the assembly of the enterobactin by catalyzing the transfer of the 4'-phosphopantetheine (Ppant) moiety from coenzyme A to the apo-domains of both EntB (ArCP domain) and EntF (PCP domain) to yield their holo-forms which make them competent for the activation of 2,3-dihydroxybenzoate (DHB) and L-serine, respectively.</text>
</comment>
<comment type="subunit">
    <text evidence="4">EntB, EntD, EntE, and EntF form a multienzyme complex called enterobactin synthase.</text>
</comment>
<sequence length="251" mass="28019">MFTLSTIHTALPFLHSIDVGVVTLLPELRCCQIMYDSHYYQDALFRELEIPFPEILNNASVKRRAEYVAARYAAKLLLDKEGCHDSVGSASSRAPIWPDGWGGSLSHTDKFAIALMAPLNSALTLGVDIEMLISKSIKKTAHIFTTPLEQTLLAACNISYETALLITFSSKESAFKALYPEVNRSFGFEATRVCQIDMLTRSITLELTQTLSSHRTKGSLLTCYFDLQDDKVITFIAEPTMKPYKANGYCR</sequence>
<feature type="binding site" evidence="13">
    <location>
        <position position="128"/>
    </location>
    <ligand>
        <name>Mg(2+)</name>
        <dbReference type="ChEBI" id="CHEBI:18420"/>
    </ligand>
</feature>
<feature type="binding site" evidence="13">
    <location>
        <position position="130"/>
    </location>
    <ligand>
        <name>Mg(2+)</name>
        <dbReference type="ChEBI" id="CHEBI:18420"/>
    </ligand>
</feature>
<evidence type="ECO:0000313" key="17">
    <source>
        <dbReference type="Proteomes" id="UP000218796"/>
    </source>
</evidence>
<dbReference type="InterPro" id="IPR037143">
    <property type="entry name" value="4-PPantetheinyl_Trfase_dom_sf"/>
</dbReference>
<keyword evidence="7" id="KW-0259">Enterobactin biosynthesis</keyword>
<dbReference type="GO" id="GO:0000287">
    <property type="term" value="F:magnesium ion binding"/>
    <property type="evidence" value="ECO:0007669"/>
    <property type="project" value="InterPro"/>
</dbReference>
<comment type="similarity">
    <text evidence="3">Belongs to the P-Pant transferase superfamily. EntD family.</text>
</comment>
<dbReference type="PRINTS" id="PR01399">
    <property type="entry name" value="ENTSNTHTASED"/>
</dbReference>
<evidence type="ECO:0000256" key="7">
    <source>
        <dbReference type="ARBA" id="ARBA00023191"/>
    </source>
</evidence>
<evidence type="ECO:0000256" key="11">
    <source>
        <dbReference type="ARBA" id="ARBA00049191"/>
    </source>
</evidence>
<dbReference type="UniPathway" id="UPA00017"/>
<dbReference type="PANTHER" id="PTHR38096:SF1">
    <property type="entry name" value="ENTEROBACTIN SYNTHASE COMPONENT D"/>
    <property type="match status" value="1"/>
</dbReference>
<dbReference type="GO" id="GO:0009366">
    <property type="term" value="C:enterobactin synthetase complex"/>
    <property type="evidence" value="ECO:0007669"/>
    <property type="project" value="InterPro"/>
</dbReference>
<evidence type="ECO:0000256" key="12">
    <source>
        <dbReference type="PIRSR" id="PIRSR603542-1"/>
    </source>
</evidence>
<evidence type="ECO:0000259" key="14">
    <source>
        <dbReference type="Pfam" id="PF01648"/>
    </source>
</evidence>
<evidence type="ECO:0000256" key="3">
    <source>
        <dbReference type="ARBA" id="ARBA00008342"/>
    </source>
</evidence>